<keyword evidence="6" id="KW-1015">Disulfide bond</keyword>
<evidence type="ECO:0000256" key="3">
    <source>
        <dbReference type="ARBA" id="ARBA00022729"/>
    </source>
</evidence>
<dbReference type="CDD" id="cd00099">
    <property type="entry name" value="IgV"/>
    <property type="match status" value="1"/>
</dbReference>
<dbReference type="GeneID" id="106527913"/>
<dbReference type="InterPro" id="IPR007110">
    <property type="entry name" value="Ig-like_dom"/>
</dbReference>
<protein>
    <submittedName>
        <fullName evidence="11">Uncharacterized protein LOC106527913</fullName>
    </submittedName>
</protein>
<dbReference type="KEGG" id="alim:106527913"/>
<keyword evidence="7" id="KW-0325">Glycoprotein</keyword>
<comment type="subcellular location">
    <subcellularLocation>
        <location evidence="1">Cell membrane</location>
    </subcellularLocation>
</comment>
<dbReference type="RefSeq" id="XP_013878384.1">
    <property type="nucleotide sequence ID" value="XM_014022930.1"/>
</dbReference>
<dbReference type="OrthoDB" id="6370831at2759"/>
<organism evidence="10 11">
    <name type="scientific">Austrofundulus limnaeus</name>
    <name type="common">Annual killifish</name>
    <dbReference type="NCBI Taxonomy" id="52670"/>
    <lineage>
        <taxon>Eukaryota</taxon>
        <taxon>Metazoa</taxon>
        <taxon>Chordata</taxon>
        <taxon>Craniata</taxon>
        <taxon>Vertebrata</taxon>
        <taxon>Euteleostomi</taxon>
        <taxon>Actinopterygii</taxon>
        <taxon>Neopterygii</taxon>
        <taxon>Teleostei</taxon>
        <taxon>Neoteleostei</taxon>
        <taxon>Acanthomorphata</taxon>
        <taxon>Ovalentaria</taxon>
        <taxon>Atherinomorphae</taxon>
        <taxon>Cyprinodontiformes</taxon>
        <taxon>Rivulidae</taxon>
        <taxon>Austrofundulus</taxon>
    </lineage>
</organism>
<dbReference type="Gene3D" id="2.60.40.10">
    <property type="entry name" value="Immunoglobulins"/>
    <property type="match status" value="2"/>
</dbReference>
<dbReference type="InterPro" id="IPR013783">
    <property type="entry name" value="Ig-like_fold"/>
</dbReference>
<feature type="transmembrane region" description="Helical" evidence="8">
    <location>
        <begin position="231"/>
        <end position="255"/>
    </location>
</feature>
<dbReference type="AlphaFoldDB" id="A0A2I4CEG9"/>
<keyword evidence="3" id="KW-0732">Signal</keyword>
<dbReference type="InterPro" id="IPR013106">
    <property type="entry name" value="Ig_V-set"/>
</dbReference>
<evidence type="ECO:0000256" key="2">
    <source>
        <dbReference type="ARBA" id="ARBA00022475"/>
    </source>
</evidence>
<keyword evidence="8" id="KW-0812">Transmembrane</keyword>
<name>A0A2I4CEG9_AUSLI</name>
<evidence type="ECO:0000256" key="7">
    <source>
        <dbReference type="ARBA" id="ARBA00023180"/>
    </source>
</evidence>
<evidence type="ECO:0000256" key="1">
    <source>
        <dbReference type="ARBA" id="ARBA00004236"/>
    </source>
</evidence>
<evidence type="ECO:0000256" key="8">
    <source>
        <dbReference type="SAM" id="Phobius"/>
    </source>
</evidence>
<evidence type="ECO:0000256" key="6">
    <source>
        <dbReference type="ARBA" id="ARBA00023157"/>
    </source>
</evidence>
<evidence type="ECO:0000256" key="5">
    <source>
        <dbReference type="ARBA" id="ARBA00023136"/>
    </source>
</evidence>
<reference evidence="11" key="1">
    <citation type="submission" date="2025-08" db="UniProtKB">
        <authorList>
            <consortium name="RefSeq"/>
        </authorList>
    </citation>
    <scope>IDENTIFICATION</scope>
    <source>
        <strain evidence="11">Quisiro</strain>
        <tissue evidence="11">Liver</tissue>
    </source>
</reference>
<dbReference type="GO" id="GO:0002376">
    <property type="term" value="P:immune system process"/>
    <property type="evidence" value="ECO:0007669"/>
    <property type="project" value="UniProtKB-KW"/>
</dbReference>
<dbReference type="GO" id="GO:0009617">
    <property type="term" value="P:response to bacterium"/>
    <property type="evidence" value="ECO:0007669"/>
    <property type="project" value="TreeGrafter"/>
</dbReference>
<keyword evidence="4" id="KW-0391">Immunity</keyword>
<dbReference type="Proteomes" id="UP000192220">
    <property type="component" value="Unplaced"/>
</dbReference>
<keyword evidence="8" id="KW-1133">Transmembrane helix</keyword>
<evidence type="ECO:0000313" key="11">
    <source>
        <dbReference type="RefSeq" id="XP_013878384.1"/>
    </source>
</evidence>
<dbReference type="SMART" id="SM00409">
    <property type="entry name" value="IG"/>
    <property type="match status" value="1"/>
</dbReference>
<gene>
    <name evidence="11" type="primary">LOC106527913</name>
</gene>
<evidence type="ECO:0000256" key="4">
    <source>
        <dbReference type="ARBA" id="ARBA00022859"/>
    </source>
</evidence>
<feature type="domain" description="Ig-like" evidence="9">
    <location>
        <begin position="16"/>
        <end position="112"/>
    </location>
</feature>
<dbReference type="Pfam" id="PF07686">
    <property type="entry name" value="V-set"/>
    <property type="match status" value="1"/>
</dbReference>
<keyword evidence="5 8" id="KW-0472">Membrane</keyword>
<dbReference type="InParanoid" id="A0A2I4CEG9"/>
<sequence length="310" mass="34962">MATAKQTLHLESADVGKMVALQCVCQDDAAVMFYWYKQILGKRPELMCSFYKHLNEAIFQNEFNHSRFLLDTGNQRNIILKISDLRMSDSASYYCVKSNLNEFEFCEGTSVSVKGSGLNIQTLVHQSAFGTFQSEVSMTLNYRVHTWTCDAEHSVYWFKDADESYSGLIYTHGGRNDQCGRNPNTQTNTCVYDLPINVSDAGTHCAVASCGETLFGNWTKQVSNDGAFPLFFIYLLSGALAFTTSVVVCLTVSVFKMSKRHSQQTVFNFCHQLQQSGENVQYAAVRYSDSRVSRETDDTFSECFYSSVKQ</sequence>
<dbReference type="STRING" id="52670.A0A2I4CEG9"/>
<dbReference type="SUPFAM" id="SSF48726">
    <property type="entry name" value="Immunoglobulin"/>
    <property type="match status" value="1"/>
</dbReference>
<proteinExistence type="predicted"/>
<dbReference type="PANTHER" id="PTHR19433:SF127">
    <property type="entry name" value="NITR9"/>
    <property type="match status" value="1"/>
</dbReference>
<dbReference type="InterPro" id="IPR003599">
    <property type="entry name" value="Ig_sub"/>
</dbReference>
<evidence type="ECO:0000259" key="9">
    <source>
        <dbReference type="PROSITE" id="PS50835"/>
    </source>
</evidence>
<keyword evidence="2" id="KW-1003">Cell membrane</keyword>
<dbReference type="GO" id="GO:0005886">
    <property type="term" value="C:plasma membrane"/>
    <property type="evidence" value="ECO:0007669"/>
    <property type="project" value="UniProtKB-SubCell"/>
</dbReference>
<keyword evidence="10" id="KW-1185">Reference proteome</keyword>
<dbReference type="InterPro" id="IPR036179">
    <property type="entry name" value="Ig-like_dom_sf"/>
</dbReference>
<dbReference type="PROSITE" id="PS50835">
    <property type="entry name" value="IG_LIKE"/>
    <property type="match status" value="1"/>
</dbReference>
<dbReference type="PANTHER" id="PTHR19433">
    <property type="entry name" value="T-CELL RECEPTOR ALPHA CHAIN V REGION-RELATED"/>
    <property type="match status" value="1"/>
</dbReference>
<dbReference type="InterPro" id="IPR052051">
    <property type="entry name" value="TCR_complex_component"/>
</dbReference>
<accession>A0A2I4CEG9</accession>
<evidence type="ECO:0000313" key="10">
    <source>
        <dbReference type="Proteomes" id="UP000192220"/>
    </source>
</evidence>